<organism evidence="1 2">
    <name type="scientific">Mucuna pruriens</name>
    <name type="common">Velvet bean</name>
    <name type="synonym">Dolichos pruriens</name>
    <dbReference type="NCBI Taxonomy" id="157652"/>
    <lineage>
        <taxon>Eukaryota</taxon>
        <taxon>Viridiplantae</taxon>
        <taxon>Streptophyta</taxon>
        <taxon>Embryophyta</taxon>
        <taxon>Tracheophyta</taxon>
        <taxon>Spermatophyta</taxon>
        <taxon>Magnoliopsida</taxon>
        <taxon>eudicotyledons</taxon>
        <taxon>Gunneridae</taxon>
        <taxon>Pentapetalae</taxon>
        <taxon>rosids</taxon>
        <taxon>fabids</taxon>
        <taxon>Fabales</taxon>
        <taxon>Fabaceae</taxon>
        <taxon>Papilionoideae</taxon>
        <taxon>50 kb inversion clade</taxon>
        <taxon>NPAAA clade</taxon>
        <taxon>indigoferoid/millettioid clade</taxon>
        <taxon>Phaseoleae</taxon>
        <taxon>Mucuna</taxon>
    </lineage>
</organism>
<name>A0A371HK21_MUCPR</name>
<dbReference type="InterPro" id="IPR043128">
    <property type="entry name" value="Rev_trsase/Diguanyl_cyclase"/>
</dbReference>
<keyword evidence="2" id="KW-1185">Reference proteome</keyword>
<dbReference type="Gene3D" id="3.30.70.270">
    <property type="match status" value="1"/>
</dbReference>
<protein>
    <submittedName>
        <fullName evidence="1">Uncharacterized protein</fullName>
    </submittedName>
</protein>
<dbReference type="PANTHER" id="PTHR45643:SF12">
    <property type="entry name" value="REVERSE TRANSCRIPTASE DOMAIN-CONTAINING PROTEIN"/>
    <property type="match status" value="1"/>
</dbReference>
<evidence type="ECO:0000313" key="2">
    <source>
        <dbReference type="Proteomes" id="UP000257109"/>
    </source>
</evidence>
<dbReference type="InterPro" id="IPR043502">
    <property type="entry name" value="DNA/RNA_pol_sf"/>
</dbReference>
<feature type="non-terminal residue" evidence="1">
    <location>
        <position position="1"/>
    </location>
</feature>
<dbReference type="OrthoDB" id="1432176at2759"/>
<dbReference type="SUPFAM" id="SSF56672">
    <property type="entry name" value="DNA/RNA polymerases"/>
    <property type="match status" value="1"/>
</dbReference>
<dbReference type="Proteomes" id="UP000257109">
    <property type="component" value="Unassembled WGS sequence"/>
</dbReference>
<sequence length="84" mass="9380">MLGHLVSNKSIKIDKSQIDIITSLPNSASVREVRLFLGNASQIALPLSKLLQKDVDFKFDQPYVEAFQELNNRLTSTPILQAPN</sequence>
<comment type="caution">
    <text evidence="1">The sequence shown here is derived from an EMBL/GenBank/DDBJ whole genome shotgun (WGS) entry which is preliminary data.</text>
</comment>
<gene>
    <name evidence="1" type="ORF">CR513_13293</name>
</gene>
<evidence type="ECO:0000313" key="1">
    <source>
        <dbReference type="EMBL" id="RDY03148.1"/>
    </source>
</evidence>
<accession>A0A371HK21</accession>
<dbReference type="EMBL" id="QJKJ01002372">
    <property type="protein sequence ID" value="RDY03148.1"/>
    <property type="molecule type" value="Genomic_DNA"/>
</dbReference>
<dbReference type="AlphaFoldDB" id="A0A371HK21"/>
<proteinExistence type="predicted"/>
<dbReference type="PANTHER" id="PTHR45643">
    <property type="entry name" value="REVERSE TRANSCRIPTASE"/>
    <property type="match status" value="1"/>
</dbReference>
<reference evidence="1" key="1">
    <citation type="submission" date="2018-05" db="EMBL/GenBank/DDBJ databases">
        <title>Draft genome of Mucuna pruriens seed.</title>
        <authorList>
            <person name="Nnadi N.E."/>
            <person name="Vos R."/>
            <person name="Hasami M.H."/>
            <person name="Devisetty U.K."/>
            <person name="Aguiy J.C."/>
        </authorList>
    </citation>
    <scope>NUCLEOTIDE SEQUENCE [LARGE SCALE GENOMIC DNA]</scope>
    <source>
        <strain evidence="1">JCA_2017</strain>
    </source>
</reference>